<dbReference type="InterPro" id="IPR012340">
    <property type="entry name" value="NA-bd_OB-fold"/>
</dbReference>
<dbReference type="Proteomes" id="UP000261811">
    <property type="component" value="Unassembled WGS sequence"/>
</dbReference>
<evidence type="ECO:0000256" key="1">
    <source>
        <dbReference type="ARBA" id="ARBA00022448"/>
    </source>
</evidence>
<evidence type="ECO:0000313" key="8">
    <source>
        <dbReference type="EMBL" id="RFU41898.1"/>
    </source>
</evidence>
<dbReference type="AlphaFoldDB" id="A0A372JRB1"/>
<dbReference type="Gene3D" id="2.40.50.140">
    <property type="entry name" value="Nucleic acid-binding proteins"/>
    <property type="match status" value="1"/>
</dbReference>
<dbReference type="InterPro" id="IPR013611">
    <property type="entry name" value="Transp-assoc_OB_typ2"/>
</dbReference>
<evidence type="ECO:0000256" key="2">
    <source>
        <dbReference type="ARBA" id="ARBA00022475"/>
    </source>
</evidence>
<comment type="caution">
    <text evidence="8">The sequence shown here is derived from an EMBL/GenBank/DDBJ whole genome shotgun (WGS) entry which is preliminary data.</text>
</comment>
<dbReference type="FunFam" id="3.40.50.300:FF:000042">
    <property type="entry name" value="Maltose/maltodextrin ABC transporter, ATP-binding protein"/>
    <property type="match status" value="1"/>
</dbReference>
<dbReference type="PANTHER" id="PTHR43875">
    <property type="entry name" value="MALTODEXTRIN IMPORT ATP-BINDING PROTEIN MSMX"/>
    <property type="match status" value="1"/>
</dbReference>
<keyword evidence="4 8" id="KW-0067">ATP-binding</keyword>
<dbReference type="Pfam" id="PF00005">
    <property type="entry name" value="ABC_tran"/>
    <property type="match status" value="1"/>
</dbReference>
<dbReference type="InterPro" id="IPR008995">
    <property type="entry name" value="Mo/tungstate-bd_C_term_dom"/>
</dbReference>
<evidence type="ECO:0000256" key="3">
    <source>
        <dbReference type="ARBA" id="ARBA00022741"/>
    </source>
</evidence>
<keyword evidence="1" id="KW-0813">Transport</keyword>
<dbReference type="Pfam" id="PF08402">
    <property type="entry name" value="TOBE_2"/>
    <property type="match status" value="1"/>
</dbReference>
<dbReference type="RefSeq" id="WP_117357123.1">
    <property type="nucleotide sequence ID" value="NZ_QURH01000180.1"/>
</dbReference>
<dbReference type="PROSITE" id="PS50893">
    <property type="entry name" value="ABC_TRANSPORTER_2"/>
    <property type="match status" value="1"/>
</dbReference>
<proteinExistence type="predicted"/>
<dbReference type="SUPFAM" id="SSF50331">
    <property type="entry name" value="MOP-like"/>
    <property type="match status" value="1"/>
</dbReference>
<dbReference type="GO" id="GO:0055052">
    <property type="term" value="C:ATP-binding cassette (ABC) transporter complex, substrate-binding subunit-containing"/>
    <property type="evidence" value="ECO:0007669"/>
    <property type="project" value="TreeGrafter"/>
</dbReference>
<dbReference type="Gene3D" id="3.40.50.300">
    <property type="entry name" value="P-loop containing nucleotide triphosphate hydrolases"/>
    <property type="match status" value="1"/>
</dbReference>
<evidence type="ECO:0000313" key="9">
    <source>
        <dbReference type="Proteomes" id="UP000261811"/>
    </source>
</evidence>
<dbReference type="GO" id="GO:0005524">
    <property type="term" value="F:ATP binding"/>
    <property type="evidence" value="ECO:0007669"/>
    <property type="project" value="UniProtKB-KW"/>
</dbReference>
<name>A0A372JRB1_9ACTN</name>
<keyword evidence="3" id="KW-0547">Nucleotide-binding</keyword>
<dbReference type="PANTHER" id="PTHR43875:SF15">
    <property type="entry name" value="TREHALOSE IMPORT ATP-BINDING PROTEIN SUGC"/>
    <property type="match status" value="1"/>
</dbReference>
<dbReference type="SMART" id="SM00382">
    <property type="entry name" value="AAA"/>
    <property type="match status" value="1"/>
</dbReference>
<keyword evidence="6" id="KW-0472">Membrane</keyword>
<feature type="domain" description="ABC transporter" evidence="7">
    <location>
        <begin position="4"/>
        <end position="235"/>
    </location>
</feature>
<keyword evidence="2" id="KW-1003">Cell membrane</keyword>
<dbReference type="EMBL" id="QURH01000180">
    <property type="protein sequence ID" value="RFU41898.1"/>
    <property type="molecule type" value="Genomic_DNA"/>
</dbReference>
<dbReference type="InterPro" id="IPR047641">
    <property type="entry name" value="ABC_transpr_MalK/UgpC-like"/>
</dbReference>
<dbReference type="InterPro" id="IPR017871">
    <property type="entry name" value="ABC_transporter-like_CS"/>
</dbReference>
<dbReference type="InterPro" id="IPR003593">
    <property type="entry name" value="AAA+_ATPase"/>
</dbReference>
<accession>A0A372JRB1</accession>
<evidence type="ECO:0000256" key="4">
    <source>
        <dbReference type="ARBA" id="ARBA00022840"/>
    </source>
</evidence>
<dbReference type="GO" id="GO:0016887">
    <property type="term" value="F:ATP hydrolysis activity"/>
    <property type="evidence" value="ECO:0007669"/>
    <property type="project" value="InterPro"/>
</dbReference>
<dbReference type="InterPro" id="IPR003439">
    <property type="entry name" value="ABC_transporter-like_ATP-bd"/>
</dbReference>
<gene>
    <name evidence="8" type="ORF">DZF91_09625</name>
</gene>
<protein>
    <submittedName>
        <fullName evidence="8">ABC transporter ATP-binding protein</fullName>
    </submittedName>
</protein>
<reference evidence="8 9" key="1">
    <citation type="submission" date="2018-08" db="EMBL/GenBank/DDBJ databases">
        <title>Actinomadura jelena sp. nov., a novel Actinomycete isolated from soil in Chad.</title>
        <authorList>
            <person name="Shi L."/>
        </authorList>
    </citation>
    <scope>NUCLEOTIDE SEQUENCE [LARGE SCALE GENOMIC DNA]</scope>
    <source>
        <strain evidence="8 9">NEAU-G17</strain>
    </source>
</reference>
<dbReference type="GO" id="GO:0140359">
    <property type="term" value="F:ABC-type transporter activity"/>
    <property type="evidence" value="ECO:0007669"/>
    <property type="project" value="UniProtKB-ARBA"/>
</dbReference>
<sequence length="362" mass="38268">MTGVELSALTKDYPGGVRAVDGLDLAVPDGAFFALLGPSGCGKTTLLRTVAGLETATSGTVRIGDRDVTRLPPGRRDVGMVFQDYALFPHMTVADNIAYPLRIKKAGKAERHAAAARVAASLGLADLLGRRPAELSGGQQQRVALARAMAARPKVFLLDEPLSNLDARLRLEARTFLKKLQHELGVTTLFVTHDQAEALAMADLIAVMEAGRIRQLGTPAEVFRRPANLFVASFIGSTPMNLVDARVVDGLVEAAGARLPSPVRVVGDEAGESLVYGVRPEYLDFSPVPVDGAFHGRVVVVENLGTSSLTTLETGGGVLVHVVVPEDAEPRPGDEGWAVPRPGRSLLYRGGELMTDDVAAAA</sequence>
<dbReference type="SUPFAM" id="SSF52540">
    <property type="entry name" value="P-loop containing nucleoside triphosphate hydrolases"/>
    <property type="match status" value="1"/>
</dbReference>
<organism evidence="8 9">
    <name type="scientific">Actinomadura logoneensis</name>
    <dbReference type="NCBI Taxonomy" id="2293572"/>
    <lineage>
        <taxon>Bacteria</taxon>
        <taxon>Bacillati</taxon>
        <taxon>Actinomycetota</taxon>
        <taxon>Actinomycetes</taxon>
        <taxon>Streptosporangiales</taxon>
        <taxon>Thermomonosporaceae</taxon>
        <taxon>Actinomadura</taxon>
    </lineage>
</organism>
<dbReference type="InterPro" id="IPR027417">
    <property type="entry name" value="P-loop_NTPase"/>
</dbReference>
<keyword evidence="5" id="KW-1278">Translocase</keyword>
<evidence type="ECO:0000256" key="6">
    <source>
        <dbReference type="ARBA" id="ARBA00023136"/>
    </source>
</evidence>
<evidence type="ECO:0000256" key="5">
    <source>
        <dbReference type="ARBA" id="ARBA00022967"/>
    </source>
</evidence>
<dbReference type="PROSITE" id="PS00211">
    <property type="entry name" value="ABC_TRANSPORTER_1"/>
    <property type="match status" value="1"/>
</dbReference>
<keyword evidence="9" id="KW-1185">Reference proteome</keyword>
<evidence type="ECO:0000259" key="7">
    <source>
        <dbReference type="PROSITE" id="PS50893"/>
    </source>
</evidence>
<dbReference type="OrthoDB" id="7838608at2"/>